<evidence type="ECO:0000313" key="2">
    <source>
        <dbReference type="EMBL" id="MBE0370304.1"/>
    </source>
</evidence>
<name>A0ABR9EH32_9GAMM</name>
<feature type="compositionally biased region" description="Polar residues" evidence="1">
    <location>
        <begin position="19"/>
        <end position="28"/>
    </location>
</feature>
<feature type="compositionally biased region" description="Basic and acidic residues" evidence="1">
    <location>
        <begin position="1"/>
        <end position="13"/>
    </location>
</feature>
<dbReference type="Proteomes" id="UP000615755">
    <property type="component" value="Unassembled WGS sequence"/>
</dbReference>
<dbReference type="Pfam" id="PF14414">
    <property type="entry name" value="WHH"/>
    <property type="match status" value="1"/>
</dbReference>
<sequence>MYAQKEKSKENRSKAVVNTVAQKRSNFKQGFGPVDNRQDKEKFGSMKQNFSNLPRVNQLEGVNQHISFNTFAPNNYVVQKVDDSLEEDGDTHEDMSDTAFDVANETIIYEGGGAIQLARKPDAWSGPKDVGGHKDLWYFRDGGGNIDFQTPLNNHGSKDDDKSSMKASKHTALDTFTKGGALVDLGTVYDTKNRTEHFKRANTICNNKGIKVNGGLFPIAGVSPDNWTWHHLSAKYRMILVNREAHRRFGHNGGVHIW</sequence>
<protein>
    <submittedName>
        <fullName evidence="2">Uncharacterized protein</fullName>
    </submittedName>
</protein>
<keyword evidence="3" id="KW-1185">Reference proteome</keyword>
<accession>A0ABR9EH32</accession>
<comment type="caution">
    <text evidence="2">The sequence shown here is derived from an EMBL/GenBank/DDBJ whole genome shotgun (WGS) entry which is preliminary data.</text>
</comment>
<gene>
    <name evidence="2" type="ORF">PAUR_b0304</name>
</gene>
<reference evidence="2 3" key="1">
    <citation type="submission" date="2015-03" db="EMBL/GenBank/DDBJ databases">
        <title>Genome sequence of Pseudoalteromonas aurantia.</title>
        <authorList>
            <person name="Xie B.-B."/>
            <person name="Rong J.-C."/>
            <person name="Qin Q.-L."/>
            <person name="Zhang Y.-Z."/>
        </authorList>
    </citation>
    <scope>NUCLEOTIDE SEQUENCE [LARGE SCALE GENOMIC DNA]</scope>
    <source>
        <strain evidence="2 3">208</strain>
    </source>
</reference>
<evidence type="ECO:0000313" key="3">
    <source>
        <dbReference type="Proteomes" id="UP000615755"/>
    </source>
</evidence>
<feature type="region of interest" description="Disordered" evidence="1">
    <location>
        <begin position="1"/>
        <end position="39"/>
    </location>
</feature>
<proteinExistence type="predicted"/>
<evidence type="ECO:0000256" key="1">
    <source>
        <dbReference type="SAM" id="MobiDB-lite"/>
    </source>
</evidence>
<dbReference type="RefSeq" id="WP_192509442.1">
    <property type="nucleotide sequence ID" value="NZ_AQGV01000015.1"/>
</dbReference>
<dbReference type="InterPro" id="IPR032869">
    <property type="entry name" value="WHH_dom_containing"/>
</dbReference>
<organism evidence="2 3">
    <name type="scientific">Pseudoalteromonas aurantia 208</name>
    <dbReference type="NCBI Taxonomy" id="1314867"/>
    <lineage>
        <taxon>Bacteria</taxon>
        <taxon>Pseudomonadati</taxon>
        <taxon>Pseudomonadota</taxon>
        <taxon>Gammaproteobacteria</taxon>
        <taxon>Alteromonadales</taxon>
        <taxon>Pseudoalteromonadaceae</taxon>
        <taxon>Pseudoalteromonas</taxon>
    </lineage>
</organism>
<dbReference type="EMBL" id="AQGV01000015">
    <property type="protein sequence ID" value="MBE0370304.1"/>
    <property type="molecule type" value="Genomic_DNA"/>
</dbReference>